<dbReference type="STRING" id="995062.SAMN04489718_0702"/>
<keyword evidence="2" id="KW-0575">Peroxidase</keyword>
<dbReference type="Pfam" id="PF02627">
    <property type="entry name" value="CMD"/>
    <property type="match status" value="1"/>
</dbReference>
<dbReference type="SUPFAM" id="SSF69118">
    <property type="entry name" value="AhpD-like"/>
    <property type="match status" value="1"/>
</dbReference>
<dbReference type="InterPro" id="IPR029032">
    <property type="entry name" value="AhpD-like"/>
</dbReference>
<dbReference type="EMBL" id="FNKO01000001">
    <property type="protein sequence ID" value="SDQ19296.1"/>
    <property type="molecule type" value="Genomic_DNA"/>
</dbReference>
<dbReference type="PANTHER" id="PTHR35446">
    <property type="entry name" value="SI:CH211-175M2.5"/>
    <property type="match status" value="1"/>
</dbReference>
<evidence type="ECO:0000313" key="2">
    <source>
        <dbReference type="EMBL" id="SDQ19296.1"/>
    </source>
</evidence>
<organism evidence="2 3">
    <name type="scientific">Actinopolyspora saharensis</name>
    <dbReference type="NCBI Taxonomy" id="995062"/>
    <lineage>
        <taxon>Bacteria</taxon>
        <taxon>Bacillati</taxon>
        <taxon>Actinomycetota</taxon>
        <taxon>Actinomycetes</taxon>
        <taxon>Actinopolysporales</taxon>
        <taxon>Actinopolysporaceae</taxon>
        <taxon>Actinopolyspora</taxon>
    </lineage>
</organism>
<dbReference type="Proteomes" id="UP000199301">
    <property type="component" value="Unassembled WGS sequence"/>
</dbReference>
<dbReference type="PANTHER" id="PTHR35446:SF3">
    <property type="entry name" value="CMD DOMAIN-CONTAINING PROTEIN"/>
    <property type="match status" value="1"/>
</dbReference>
<dbReference type="OrthoDB" id="122912at2"/>
<feature type="domain" description="Carboxymuconolactone decarboxylase-like" evidence="1">
    <location>
        <begin position="42"/>
        <end position="103"/>
    </location>
</feature>
<sequence>MSRIPVYSVDNAPQEVRDQLEALRAQFGKVLNIHGEMAHSPVVLAAYSGIQDAIARHGTFDQATQEAIALAVGNTNDCDYCQSAHTQGALAAGWSEKDTVAIRDGGIDANPKLTVLLDVARAIARDGGEVDERTWSRAREAGWSDVELTELFTHVIVNVFTNYFNHFVHTDLDLPAASGLGG</sequence>
<dbReference type="Gene3D" id="1.20.1290.10">
    <property type="entry name" value="AhpD-like"/>
    <property type="match status" value="1"/>
</dbReference>
<dbReference type="RefSeq" id="WP_092522595.1">
    <property type="nucleotide sequence ID" value="NZ_FNKO01000001.1"/>
</dbReference>
<evidence type="ECO:0000259" key="1">
    <source>
        <dbReference type="Pfam" id="PF02627"/>
    </source>
</evidence>
<accession>A0A1H0YWR6</accession>
<gene>
    <name evidence="2" type="ORF">SAMN04489718_0702</name>
</gene>
<dbReference type="GO" id="GO:0051920">
    <property type="term" value="F:peroxiredoxin activity"/>
    <property type="evidence" value="ECO:0007669"/>
    <property type="project" value="InterPro"/>
</dbReference>
<name>A0A1H0YWR6_9ACTN</name>
<evidence type="ECO:0000313" key="3">
    <source>
        <dbReference type="Proteomes" id="UP000199301"/>
    </source>
</evidence>
<proteinExistence type="predicted"/>
<reference evidence="3" key="1">
    <citation type="submission" date="2016-10" db="EMBL/GenBank/DDBJ databases">
        <authorList>
            <person name="Varghese N."/>
            <person name="Submissions S."/>
        </authorList>
    </citation>
    <scope>NUCLEOTIDE SEQUENCE [LARGE SCALE GENOMIC DNA]</scope>
    <source>
        <strain evidence="3">DSM 45459</strain>
    </source>
</reference>
<dbReference type="InterPro" id="IPR003779">
    <property type="entry name" value="CMD-like"/>
</dbReference>
<keyword evidence="3" id="KW-1185">Reference proteome</keyword>
<dbReference type="NCBIfam" id="TIGR00778">
    <property type="entry name" value="ahpD_dom"/>
    <property type="match status" value="1"/>
</dbReference>
<keyword evidence="2" id="KW-0560">Oxidoreductase</keyword>
<dbReference type="AlphaFoldDB" id="A0A1H0YWR6"/>
<dbReference type="InterPro" id="IPR004675">
    <property type="entry name" value="AhpD_core"/>
</dbReference>
<protein>
    <submittedName>
        <fullName evidence="2">Uncharacterized peroxidase-related enzyme</fullName>
    </submittedName>
</protein>